<dbReference type="PANTHER" id="PTHR43434">
    <property type="entry name" value="PHOSPHOGLYCOLATE PHOSPHATASE"/>
    <property type="match status" value="1"/>
</dbReference>
<evidence type="ECO:0000256" key="2">
    <source>
        <dbReference type="ARBA" id="ARBA00004818"/>
    </source>
</evidence>
<name>A0A0G3EEP2_9BACT</name>
<comment type="pathway">
    <text evidence="2">Organic acid metabolism; glycolate biosynthesis; glycolate from 2-phosphoglycolate: step 1/1.</text>
</comment>
<dbReference type="EMBL" id="CP010904">
    <property type="protein sequence ID" value="AKJ63837.1"/>
    <property type="molecule type" value="Genomic_DNA"/>
</dbReference>
<evidence type="ECO:0000313" key="6">
    <source>
        <dbReference type="Proteomes" id="UP000035268"/>
    </source>
</evidence>
<evidence type="ECO:0000256" key="3">
    <source>
        <dbReference type="ARBA" id="ARBA00006171"/>
    </source>
</evidence>
<dbReference type="Gene3D" id="1.10.150.240">
    <property type="entry name" value="Putative phosphatase, domain 2"/>
    <property type="match status" value="1"/>
</dbReference>
<sequence>MTKPEYAILFDIDGTLLDSGGAGRRAYARAMREVYGMPGHLEGVSFSGATDRAMLEHLLELHGLESGDSEEDRFFRLLPELLEIELQSHPPRVFPGVHKLLEALHTDARFVLGLVTGNVEPAARIKLRCAGLGRYFERGGFGCDHADRIEIARRGLRRMGTFRAGCLVGDTPSDIAAARAHGLIAVAVGTGRVDPDSLRAAGADRVFADLSDTGEVLTYMKSALQRGGRP</sequence>
<comment type="catalytic activity">
    <reaction evidence="1">
        <text>2-phosphoglycolate + H2O = glycolate + phosphate</text>
        <dbReference type="Rhea" id="RHEA:14369"/>
        <dbReference type="ChEBI" id="CHEBI:15377"/>
        <dbReference type="ChEBI" id="CHEBI:29805"/>
        <dbReference type="ChEBI" id="CHEBI:43474"/>
        <dbReference type="ChEBI" id="CHEBI:58033"/>
        <dbReference type="EC" id="3.1.3.18"/>
    </reaction>
</comment>
<dbReference type="InterPro" id="IPR023214">
    <property type="entry name" value="HAD_sf"/>
</dbReference>
<dbReference type="SFLD" id="SFLDG01129">
    <property type="entry name" value="C1.5:_HAD__Beta-PGM__Phosphata"/>
    <property type="match status" value="1"/>
</dbReference>
<dbReference type="OrthoDB" id="9797743at2"/>
<organism evidence="5 6">
    <name type="scientific">Kiritimatiella glycovorans</name>
    <dbReference type="NCBI Taxonomy" id="1307763"/>
    <lineage>
        <taxon>Bacteria</taxon>
        <taxon>Pseudomonadati</taxon>
        <taxon>Kiritimatiellota</taxon>
        <taxon>Kiritimatiellia</taxon>
        <taxon>Kiritimatiellales</taxon>
        <taxon>Kiritimatiellaceae</taxon>
        <taxon>Kiritimatiella</taxon>
    </lineage>
</organism>
<dbReference type="SFLD" id="SFLDS00003">
    <property type="entry name" value="Haloacid_Dehalogenase"/>
    <property type="match status" value="1"/>
</dbReference>
<accession>A0A0G3EEP2</accession>
<dbReference type="InterPro" id="IPR023198">
    <property type="entry name" value="PGP-like_dom2"/>
</dbReference>
<dbReference type="Proteomes" id="UP000035268">
    <property type="component" value="Chromosome"/>
</dbReference>
<dbReference type="EC" id="3.1.3.18" evidence="4"/>
<proteinExistence type="inferred from homology"/>
<dbReference type="PANTHER" id="PTHR43434:SF1">
    <property type="entry name" value="PHOSPHOGLYCOLATE PHOSPHATASE"/>
    <property type="match status" value="1"/>
</dbReference>
<dbReference type="GO" id="GO:0006281">
    <property type="term" value="P:DNA repair"/>
    <property type="evidence" value="ECO:0007669"/>
    <property type="project" value="TreeGrafter"/>
</dbReference>
<keyword evidence="6" id="KW-1185">Reference proteome</keyword>
<gene>
    <name evidence="5" type="ORF">L21SP4_00566</name>
</gene>
<reference evidence="6" key="1">
    <citation type="submission" date="2015-02" db="EMBL/GenBank/DDBJ databases">
        <title>Description and complete genome sequence of the first cultured representative of the subdivision 5 of the Verrucomicrobia phylum.</title>
        <authorList>
            <person name="Spring S."/>
            <person name="Bunk B."/>
            <person name="Sproer C."/>
            <person name="Klenk H.-P."/>
        </authorList>
    </citation>
    <scope>NUCLEOTIDE SEQUENCE [LARGE SCALE GENOMIC DNA]</scope>
    <source>
        <strain evidence="6">L21-Fru-AB</strain>
    </source>
</reference>
<evidence type="ECO:0000313" key="5">
    <source>
        <dbReference type="EMBL" id="AKJ63837.1"/>
    </source>
</evidence>
<dbReference type="RefSeq" id="WP_052881231.1">
    <property type="nucleotide sequence ID" value="NZ_CP010904.1"/>
</dbReference>
<dbReference type="AlphaFoldDB" id="A0A0G3EEP2"/>
<dbReference type="Gene3D" id="3.40.50.1000">
    <property type="entry name" value="HAD superfamily/HAD-like"/>
    <property type="match status" value="1"/>
</dbReference>
<dbReference type="InterPro" id="IPR050155">
    <property type="entry name" value="HAD-like_hydrolase_sf"/>
</dbReference>
<evidence type="ECO:0000256" key="4">
    <source>
        <dbReference type="ARBA" id="ARBA00013078"/>
    </source>
</evidence>
<dbReference type="GO" id="GO:0008967">
    <property type="term" value="F:phosphoglycolate phosphatase activity"/>
    <property type="evidence" value="ECO:0007669"/>
    <property type="project" value="UniProtKB-EC"/>
</dbReference>
<dbReference type="STRING" id="1307763.L21SP4_00566"/>
<dbReference type="KEGG" id="vbl:L21SP4_00566"/>
<comment type="similarity">
    <text evidence="3">Belongs to the HAD-like hydrolase superfamily. CbbY/CbbZ/Gph/YieH family.</text>
</comment>
<protein>
    <recommendedName>
        <fullName evidence="4">phosphoglycolate phosphatase</fullName>
        <ecNumber evidence="4">3.1.3.18</ecNumber>
    </recommendedName>
</protein>
<dbReference type="SUPFAM" id="SSF56784">
    <property type="entry name" value="HAD-like"/>
    <property type="match status" value="1"/>
</dbReference>
<reference evidence="5 6" key="2">
    <citation type="journal article" date="2016" name="ISME J.">
        <title>Characterization of the first cultured representative of Verrucomicrobia subdivision 5 indicates the proposal of a novel phylum.</title>
        <authorList>
            <person name="Spring S."/>
            <person name="Bunk B."/>
            <person name="Sproer C."/>
            <person name="Schumann P."/>
            <person name="Rohde M."/>
            <person name="Tindall B.J."/>
            <person name="Klenk H.P."/>
        </authorList>
    </citation>
    <scope>NUCLEOTIDE SEQUENCE [LARGE SCALE GENOMIC DNA]</scope>
    <source>
        <strain evidence="5 6">L21-Fru-AB</strain>
    </source>
</reference>
<evidence type="ECO:0000256" key="1">
    <source>
        <dbReference type="ARBA" id="ARBA00000830"/>
    </source>
</evidence>
<dbReference type="Pfam" id="PF00702">
    <property type="entry name" value="Hydrolase"/>
    <property type="match status" value="1"/>
</dbReference>
<dbReference type="InterPro" id="IPR036412">
    <property type="entry name" value="HAD-like_sf"/>
</dbReference>